<evidence type="ECO:0000313" key="2">
    <source>
        <dbReference type="EMBL" id="KAL1259127.1"/>
    </source>
</evidence>
<reference evidence="2 3" key="1">
    <citation type="submission" date="2023-09" db="EMBL/GenBank/DDBJ databases">
        <authorList>
            <person name="Wang M."/>
        </authorList>
    </citation>
    <scope>NUCLEOTIDE SEQUENCE [LARGE SCALE GENOMIC DNA]</scope>
    <source>
        <strain evidence="2">GT-2023</strain>
        <tissue evidence="2">Liver</tissue>
    </source>
</reference>
<organism evidence="2 3">
    <name type="scientific">Cirrhinus molitorella</name>
    <name type="common">mud carp</name>
    <dbReference type="NCBI Taxonomy" id="172907"/>
    <lineage>
        <taxon>Eukaryota</taxon>
        <taxon>Metazoa</taxon>
        <taxon>Chordata</taxon>
        <taxon>Craniata</taxon>
        <taxon>Vertebrata</taxon>
        <taxon>Euteleostomi</taxon>
        <taxon>Actinopterygii</taxon>
        <taxon>Neopterygii</taxon>
        <taxon>Teleostei</taxon>
        <taxon>Ostariophysi</taxon>
        <taxon>Cypriniformes</taxon>
        <taxon>Cyprinidae</taxon>
        <taxon>Labeoninae</taxon>
        <taxon>Labeonini</taxon>
        <taxon>Cirrhinus</taxon>
    </lineage>
</organism>
<protein>
    <submittedName>
        <fullName evidence="2">Uncharacterized protein</fullName>
    </submittedName>
</protein>
<comment type="caution">
    <text evidence="2">The sequence shown here is derived from an EMBL/GenBank/DDBJ whole genome shotgun (WGS) entry which is preliminary data.</text>
</comment>
<name>A0ABR3M1X6_9TELE</name>
<dbReference type="Proteomes" id="UP001558613">
    <property type="component" value="Unassembled WGS sequence"/>
</dbReference>
<evidence type="ECO:0000313" key="3">
    <source>
        <dbReference type="Proteomes" id="UP001558613"/>
    </source>
</evidence>
<dbReference type="EMBL" id="JAYMGO010000016">
    <property type="protein sequence ID" value="KAL1259127.1"/>
    <property type="molecule type" value="Genomic_DNA"/>
</dbReference>
<proteinExistence type="predicted"/>
<keyword evidence="3" id="KW-1185">Reference proteome</keyword>
<accession>A0ABR3M1X6</accession>
<sequence>MKASAPVRPHKVSSGCSQLSLRYLSERSRCKMEEEDLFCLHWRWRRTRLSSNRRAHPPPHGPLSHKSTQSRGRRVSIRKTQFCVAEMLHTGVH</sequence>
<evidence type="ECO:0000256" key="1">
    <source>
        <dbReference type="SAM" id="MobiDB-lite"/>
    </source>
</evidence>
<feature type="region of interest" description="Disordered" evidence="1">
    <location>
        <begin position="50"/>
        <end position="75"/>
    </location>
</feature>
<gene>
    <name evidence="2" type="ORF">QQF64_009704</name>
</gene>